<protein>
    <recommendedName>
        <fullName evidence="1">HD domain-containing protein</fullName>
    </recommendedName>
</protein>
<dbReference type="OrthoDB" id="9805698at2"/>
<dbReference type="InterPro" id="IPR006674">
    <property type="entry name" value="HD_domain"/>
</dbReference>
<name>A0A1Q2KWL4_9BACL</name>
<dbReference type="Gene3D" id="3.40.50.300">
    <property type="entry name" value="P-loop containing nucleotide triphosphate hydrolases"/>
    <property type="match status" value="1"/>
</dbReference>
<evidence type="ECO:0000313" key="2">
    <source>
        <dbReference type="EMBL" id="AQQ52516.1"/>
    </source>
</evidence>
<dbReference type="Pfam" id="PF01966">
    <property type="entry name" value="HD"/>
    <property type="match status" value="1"/>
</dbReference>
<dbReference type="InterPro" id="IPR006675">
    <property type="entry name" value="HDIG_dom"/>
</dbReference>
<dbReference type="InterPro" id="IPR027417">
    <property type="entry name" value="P-loop_NTPase"/>
</dbReference>
<dbReference type="Pfam" id="PF13671">
    <property type="entry name" value="AAA_33"/>
    <property type="match status" value="1"/>
</dbReference>
<dbReference type="EMBL" id="CP019640">
    <property type="protein sequence ID" value="AQQ52516.1"/>
    <property type="molecule type" value="Genomic_DNA"/>
</dbReference>
<reference evidence="2 3" key="1">
    <citation type="submission" date="2017-02" db="EMBL/GenBank/DDBJ databases">
        <title>The complete genomic sequence of a novel cold adapted crude oil-degrading bacterium Planococcus qaidamina Y42.</title>
        <authorList>
            <person name="Yang R."/>
        </authorList>
    </citation>
    <scope>NUCLEOTIDE SEQUENCE [LARGE SCALE GENOMIC DNA]</scope>
    <source>
        <strain evidence="2 3">Y42</strain>
    </source>
</reference>
<dbReference type="SUPFAM" id="SSF52540">
    <property type="entry name" value="P-loop containing nucleoside triphosphate hydrolases"/>
    <property type="match status" value="1"/>
</dbReference>
<organism evidence="2 3">
    <name type="scientific">Planococcus lenghuensis</name>
    <dbReference type="NCBI Taxonomy" id="2213202"/>
    <lineage>
        <taxon>Bacteria</taxon>
        <taxon>Bacillati</taxon>
        <taxon>Bacillota</taxon>
        <taxon>Bacilli</taxon>
        <taxon>Bacillales</taxon>
        <taxon>Caryophanaceae</taxon>
        <taxon>Planococcus</taxon>
    </lineage>
</organism>
<feature type="domain" description="HD" evidence="1">
    <location>
        <begin position="200"/>
        <end position="308"/>
    </location>
</feature>
<dbReference type="RefSeq" id="WP_077588400.1">
    <property type="nucleotide sequence ID" value="NZ_CP019640.1"/>
</dbReference>
<dbReference type="AlphaFoldDB" id="A0A1Q2KWL4"/>
<gene>
    <name evidence="2" type="ORF">B0X71_05015</name>
</gene>
<dbReference type="SUPFAM" id="SSF109604">
    <property type="entry name" value="HD-domain/PDEase-like"/>
    <property type="match status" value="1"/>
</dbReference>
<proteinExistence type="predicted"/>
<dbReference type="Gene3D" id="1.10.3090.10">
    <property type="entry name" value="cca-adding enzyme, domain 2"/>
    <property type="match status" value="1"/>
</dbReference>
<evidence type="ECO:0000313" key="3">
    <source>
        <dbReference type="Proteomes" id="UP000188184"/>
    </source>
</evidence>
<dbReference type="Proteomes" id="UP000188184">
    <property type="component" value="Chromosome"/>
</dbReference>
<sequence length="316" mass="36282">MTNLQMLIGLPGSGKSTYAENFLASNSGWLHISSDRIARSRFGADEEIDYREVFEEMYQQTAAALAAGHHVLYDATNLASTRRRSFLNRIGRPNAEAVVLRTSYSLLKERNRNRDSRERVPDHVLERYIRAFQFPRFNEGFTNARIISSKEPVSNAHAIKSIAVNSDATFESIAELYSKLLETQAMHNWRHREPNAAASVIQHLFEVYKKVQSLTIEPEEKELLSWFALLHDIGKASIRKNRPFGEDNFHGHEHVSAYLAYQVLLSLNFSPAFIYDVTLLIDEHEEAKKMKQGKLKRRLGERNHERMQILLDLIGA</sequence>
<accession>A0A1Q2KWL4</accession>
<evidence type="ECO:0000259" key="1">
    <source>
        <dbReference type="Pfam" id="PF01966"/>
    </source>
</evidence>
<dbReference type="KEGG" id="pmar:B0X71_05015"/>
<keyword evidence="3" id="KW-1185">Reference proteome</keyword>
<dbReference type="NCBIfam" id="TIGR00277">
    <property type="entry name" value="HDIG"/>
    <property type="match status" value="1"/>
</dbReference>